<dbReference type="AlphaFoldDB" id="A0A0V1J5S3"/>
<keyword evidence="4" id="KW-1133">Transmembrane helix</keyword>
<evidence type="ECO:0000313" key="5">
    <source>
        <dbReference type="EMBL" id="KRZ30322.1"/>
    </source>
</evidence>
<dbReference type="PANTHER" id="PTHR21011:SF1">
    <property type="entry name" value="SMALL RIBOSOMAL SUBUNIT PROTEIN BS6M"/>
    <property type="match status" value="1"/>
</dbReference>
<comment type="similarity">
    <text evidence="1">Belongs to the bacterial ribosomal protein bS6 family.</text>
</comment>
<evidence type="ECO:0000313" key="6">
    <source>
        <dbReference type="Proteomes" id="UP000054826"/>
    </source>
</evidence>
<sequence length="190" mass="22198">LKNILYSRILMKNFRMPFYDIVLIMKPVLKVMLFLKMQLLIFIFQADLVSIIKRCCVKLMDNGAVLKSINSMGYKDLPFKMKKDQAAYITGSYVLLNCALPYQKHKQLSGEFRRDSDIIHSYFKYVETKNARVNECTLQEELEIPAYRKSVAKLQKTQKVGRHAKNYAELRIREIKRAIPKSATIAPLRE</sequence>
<feature type="transmembrane region" description="Helical" evidence="4">
    <location>
        <begin position="21"/>
        <end position="44"/>
    </location>
</feature>
<gene>
    <name evidence="5" type="primary">mRpS6</name>
    <name evidence="5" type="ORF">T4C_2673</name>
</gene>
<feature type="non-terminal residue" evidence="5">
    <location>
        <position position="1"/>
    </location>
</feature>
<evidence type="ECO:0000256" key="1">
    <source>
        <dbReference type="ARBA" id="ARBA00009512"/>
    </source>
</evidence>
<accession>A0A0V1J5S3</accession>
<dbReference type="Pfam" id="PF01250">
    <property type="entry name" value="Ribosomal_S6"/>
    <property type="match status" value="1"/>
</dbReference>
<dbReference type="SUPFAM" id="SSF54995">
    <property type="entry name" value="Ribosomal protein S6"/>
    <property type="match status" value="1"/>
</dbReference>
<name>A0A0V1J5S3_TRIPS</name>
<dbReference type="PANTHER" id="PTHR21011">
    <property type="entry name" value="MITOCHONDRIAL 28S RIBOSOMAL PROTEIN S6"/>
    <property type="match status" value="1"/>
</dbReference>
<dbReference type="InterPro" id="IPR000529">
    <property type="entry name" value="Ribosomal_bS6"/>
</dbReference>
<keyword evidence="5" id="KW-0687">Ribonucleoprotein</keyword>
<dbReference type="Proteomes" id="UP000054826">
    <property type="component" value="Unassembled WGS sequence"/>
</dbReference>
<keyword evidence="4" id="KW-0472">Membrane</keyword>
<reference evidence="5 6" key="1">
    <citation type="submission" date="2015-01" db="EMBL/GenBank/DDBJ databases">
        <title>Evolution of Trichinella species and genotypes.</title>
        <authorList>
            <person name="Korhonen P.K."/>
            <person name="Edoardo P."/>
            <person name="Giuseppe L.R."/>
            <person name="Gasser R.B."/>
        </authorList>
    </citation>
    <scope>NUCLEOTIDE SEQUENCE [LARGE SCALE GENOMIC DNA]</scope>
    <source>
        <strain evidence="5">ISS176</strain>
    </source>
</reference>
<dbReference type="Gene3D" id="3.30.70.60">
    <property type="match status" value="1"/>
</dbReference>
<dbReference type="GO" id="GO:0006412">
    <property type="term" value="P:translation"/>
    <property type="evidence" value="ECO:0007669"/>
    <property type="project" value="InterPro"/>
</dbReference>
<keyword evidence="4" id="KW-0812">Transmembrane</keyword>
<organism evidence="5 6">
    <name type="scientific">Trichinella pseudospiralis</name>
    <name type="common">Parasitic roundworm</name>
    <dbReference type="NCBI Taxonomy" id="6337"/>
    <lineage>
        <taxon>Eukaryota</taxon>
        <taxon>Metazoa</taxon>
        <taxon>Ecdysozoa</taxon>
        <taxon>Nematoda</taxon>
        <taxon>Enoplea</taxon>
        <taxon>Dorylaimia</taxon>
        <taxon>Trichinellida</taxon>
        <taxon>Trichinellidae</taxon>
        <taxon>Trichinella</taxon>
    </lineage>
</organism>
<dbReference type="EMBL" id="JYDV01000130">
    <property type="protein sequence ID" value="KRZ30322.1"/>
    <property type="molecule type" value="Genomic_DNA"/>
</dbReference>
<dbReference type="CDD" id="cd15465">
    <property type="entry name" value="bS6_mito"/>
    <property type="match status" value="1"/>
</dbReference>
<protein>
    <recommendedName>
        <fullName evidence="2">Small ribosomal subunit protein bS6m</fullName>
    </recommendedName>
    <alternativeName>
        <fullName evidence="3">28S ribosomal protein S6, mitochondrial</fullName>
    </alternativeName>
</protein>
<dbReference type="InterPro" id="IPR035980">
    <property type="entry name" value="Ribosomal_bS6_sf"/>
</dbReference>
<dbReference type="GO" id="GO:0003735">
    <property type="term" value="F:structural constituent of ribosome"/>
    <property type="evidence" value="ECO:0007669"/>
    <property type="project" value="InterPro"/>
</dbReference>
<keyword evidence="5" id="KW-0689">Ribosomal protein</keyword>
<dbReference type="GO" id="GO:0005763">
    <property type="term" value="C:mitochondrial small ribosomal subunit"/>
    <property type="evidence" value="ECO:0007669"/>
    <property type="project" value="TreeGrafter"/>
</dbReference>
<comment type="caution">
    <text evidence="5">The sequence shown here is derived from an EMBL/GenBank/DDBJ whole genome shotgun (WGS) entry which is preliminary data.</text>
</comment>
<dbReference type="GO" id="GO:0070181">
    <property type="term" value="F:small ribosomal subunit rRNA binding"/>
    <property type="evidence" value="ECO:0007669"/>
    <property type="project" value="TreeGrafter"/>
</dbReference>
<dbReference type="InterPro" id="IPR014717">
    <property type="entry name" value="Transl_elong_EF1B/ribsomal_bS6"/>
</dbReference>
<evidence type="ECO:0000256" key="4">
    <source>
        <dbReference type="SAM" id="Phobius"/>
    </source>
</evidence>
<evidence type="ECO:0000256" key="2">
    <source>
        <dbReference type="ARBA" id="ARBA00035170"/>
    </source>
</evidence>
<evidence type="ECO:0000256" key="3">
    <source>
        <dbReference type="ARBA" id="ARBA00035365"/>
    </source>
</evidence>
<proteinExistence type="inferred from homology"/>